<reference evidence="3" key="1">
    <citation type="submission" date="2022-11" db="EMBL/GenBank/DDBJ databases">
        <title>Centuries of genome instability and evolution in soft-shell clam transmissible cancer (bioRxiv).</title>
        <authorList>
            <person name="Hart S.F.M."/>
            <person name="Yonemitsu M.A."/>
            <person name="Giersch R.M."/>
            <person name="Beal B.F."/>
            <person name="Arriagada G."/>
            <person name="Davis B.W."/>
            <person name="Ostrander E.A."/>
            <person name="Goff S.P."/>
            <person name="Metzger M.J."/>
        </authorList>
    </citation>
    <scope>NUCLEOTIDE SEQUENCE</scope>
    <source>
        <strain evidence="3">MELC-2E11</strain>
        <tissue evidence="3">Siphon/mantle</tissue>
    </source>
</reference>
<proteinExistence type="inferred from homology"/>
<comment type="similarity">
    <text evidence="1">Belongs to the NipSnap family.</text>
</comment>
<dbReference type="Pfam" id="PF07978">
    <property type="entry name" value="NIPSNAP"/>
    <property type="match status" value="1"/>
</dbReference>
<dbReference type="Proteomes" id="UP001164746">
    <property type="component" value="Chromosome 2"/>
</dbReference>
<dbReference type="PANTHER" id="PTHR21017:SF19">
    <property type="entry name" value="PROTEIN NIPSNAP HOMOLOG 3B"/>
    <property type="match status" value="1"/>
</dbReference>
<sequence length="368" mass="41590">YLEPSPHFLANARGWGWLSITRRLEPTKLPLGCPILSTWLTPLAGHTDHLAGHTGQQVHHNPEQVCILQVHHNPAVARLGFHIPAVPRTAGLKVGARVLSAAGTLVVPRTYWSQSHGEVSIVTVMWKQAFRMQFSRVAIRLRHLLGSSVHQHVPGSTFCARCSSTGSTEGDNLVFELRHYRVQTGHQRCFLDLTMEHMHVRASHSPMVGFWYTELGSGINDVVHIWQYRSLSDRAHVRQGLAKDRAWQEGFMAQILPMMLTQKNTLIRCFPGTTVTYPEPGTGHYELQEVVFPGRVKEAGAAIQDLRYPGAKLAAAWYNLFSKLDTGWLLWHHKNLDDIMHRPDRESHTDLKITKSKLLIPMPYSPMK</sequence>
<evidence type="ECO:0000313" key="4">
    <source>
        <dbReference type="Proteomes" id="UP001164746"/>
    </source>
</evidence>
<dbReference type="SUPFAM" id="SSF54909">
    <property type="entry name" value="Dimeric alpha+beta barrel"/>
    <property type="match status" value="1"/>
</dbReference>
<dbReference type="EMBL" id="CP111013">
    <property type="protein sequence ID" value="WAQ97536.1"/>
    <property type="molecule type" value="Genomic_DNA"/>
</dbReference>
<protein>
    <submittedName>
        <fullName evidence="3">NPS3A-like protein</fullName>
    </submittedName>
</protein>
<keyword evidence="4" id="KW-1185">Reference proteome</keyword>
<dbReference type="Gene3D" id="3.30.70.100">
    <property type="match status" value="1"/>
</dbReference>
<feature type="domain" description="NIPSNAP" evidence="2">
    <location>
        <begin position="175"/>
        <end position="268"/>
    </location>
</feature>
<evidence type="ECO:0000313" key="3">
    <source>
        <dbReference type="EMBL" id="WAQ97536.1"/>
    </source>
</evidence>
<gene>
    <name evidence="3" type="ORF">MAR_030226</name>
</gene>
<feature type="non-terminal residue" evidence="3">
    <location>
        <position position="1"/>
    </location>
</feature>
<accession>A0ABY7DLQ0</accession>
<evidence type="ECO:0000256" key="1">
    <source>
        <dbReference type="ARBA" id="ARBA00005291"/>
    </source>
</evidence>
<dbReference type="PANTHER" id="PTHR21017">
    <property type="entry name" value="NIPSNAP-RELATED"/>
    <property type="match status" value="1"/>
</dbReference>
<dbReference type="InterPro" id="IPR011008">
    <property type="entry name" value="Dimeric_a/b-barrel"/>
</dbReference>
<dbReference type="InterPro" id="IPR051557">
    <property type="entry name" value="NipSnap_domain"/>
</dbReference>
<evidence type="ECO:0000259" key="2">
    <source>
        <dbReference type="Pfam" id="PF07978"/>
    </source>
</evidence>
<organism evidence="3 4">
    <name type="scientific">Mya arenaria</name>
    <name type="common">Soft-shell clam</name>
    <dbReference type="NCBI Taxonomy" id="6604"/>
    <lineage>
        <taxon>Eukaryota</taxon>
        <taxon>Metazoa</taxon>
        <taxon>Spiralia</taxon>
        <taxon>Lophotrochozoa</taxon>
        <taxon>Mollusca</taxon>
        <taxon>Bivalvia</taxon>
        <taxon>Autobranchia</taxon>
        <taxon>Heteroconchia</taxon>
        <taxon>Euheterodonta</taxon>
        <taxon>Imparidentia</taxon>
        <taxon>Neoheterodontei</taxon>
        <taxon>Myida</taxon>
        <taxon>Myoidea</taxon>
        <taxon>Myidae</taxon>
        <taxon>Mya</taxon>
    </lineage>
</organism>
<dbReference type="InterPro" id="IPR012577">
    <property type="entry name" value="NIPSNAP"/>
</dbReference>
<name>A0ABY7DLQ0_MYAAR</name>